<evidence type="ECO:0000313" key="14">
    <source>
        <dbReference type="Proteomes" id="UP001166004"/>
    </source>
</evidence>
<dbReference type="InterPro" id="IPR006638">
    <property type="entry name" value="Elp3/MiaA/NifB-like_rSAM"/>
</dbReference>
<dbReference type="Proteomes" id="UP001166004">
    <property type="component" value="Unassembled WGS sequence"/>
</dbReference>
<evidence type="ECO:0000256" key="9">
    <source>
        <dbReference type="HAMAP-Rule" id="MF_01864"/>
    </source>
</evidence>
<feature type="domain" description="TRAM" evidence="10">
    <location>
        <begin position="377"/>
        <end position="439"/>
    </location>
</feature>
<accession>A0ABX1SZH9</accession>
<dbReference type="InterPro" id="IPR038135">
    <property type="entry name" value="Methylthiotransferase_N_sf"/>
</dbReference>
<feature type="binding site" evidence="9">
    <location>
        <position position="82"/>
    </location>
    <ligand>
        <name>[4Fe-4S] cluster</name>
        <dbReference type="ChEBI" id="CHEBI:49883"/>
        <label>1</label>
    </ligand>
</feature>
<dbReference type="NCBIfam" id="TIGR00089">
    <property type="entry name" value="MiaB/RimO family radical SAM methylthiotransferase"/>
    <property type="match status" value="1"/>
</dbReference>
<evidence type="ECO:0000256" key="6">
    <source>
        <dbReference type="ARBA" id="ARBA00023004"/>
    </source>
</evidence>
<evidence type="ECO:0000259" key="12">
    <source>
        <dbReference type="PROSITE" id="PS51918"/>
    </source>
</evidence>
<comment type="catalytic activity">
    <reaction evidence="9">
        <text>N(6)-dimethylallyladenosine(37) in tRNA + (sulfur carrier)-SH + AH2 + 2 S-adenosyl-L-methionine = 2-methylsulfanyl-N(6)-dimethylallyladenosine(37) in tRNA + (sulfur carrier)-H + 5'-deoxyadenosine + L-methionine + A + S-adenosyl-L-homocysteine + 2 H(+)</text>
        <dbReference type="Rhea" id="RHEA:37067"/>
        <dbReference type="Rhea" id="RHEA-COMP:10375"/>
        <dbReference type="Rhea" id="RHEA-COMP:10376"/>
        <dbReference type="Rhea" id="RHEA-COMP:14737"/>
        <dbReference type="Rhea" id="RHEA-COMP:14739"/>
        <dbReference type="ChEBI" id="CHEBI:13193"/>
        <dbReference type="ChEBI" id="CHEBI:15378"/>
        <dbReference type="ChEBI" id="CHEBI:17319"/>
        <dbReference type="ChEBI" id="CHEBI:17499"/>
        <dbReference type="ChEBI" id="CHEBI:29917"/>
        <dbReference type="ChEBI" id="CHEBI:57844"/>
        <dbReference type="ChEBI" id="CHEBI:57856"/>
        <dbReference type="ChEBI" id="CHEBI:59789"/>
        <dbReference type="ChEBI" id="CHEBI:64428"/>
        <dbReference type="ChEBI" id="CHEBI:74415"/>
        <dbReference type="ChEBI" id="CHEBI:74417"/>
        <dbReference type="EC" id="2.8.4.3"/>
    </reaction>
</comment>
<comment type="function">
    <text evidence="1 9">Catalyzes the methylthiolation of N6-(dimethylallyl)adenosine (i(6)A), leading to the formation of 2-methylthio-N6-(dimethylallyl)adenosine (ms(2)i(6)A) at position 37 in tRNAs that read codons beginning with uridine.</text>
</comment>
<organism evidence="13 14">
    <name type="scientific">Pelagibacter ubique</name>
    <dbReference type="NCBI Taxonomy" id="198252"/>
    <lineage>
        <taxon>Bacteria</taxon>
        <taxon>Pseudomonadati</taxon>
        <taxon>Pseudomonadota</taxon>
        <taxon>Alphaproteobacteria</taxon>
        <taxon>Candidatus Pelagibacterales</taxon>
        <taxon>Candidatus Pelagibacteraceae</taxon>
        <taxon>Candidatus Pelagibacter</taxon>
    </lineage>
</organism>
<dbReference type="InterPro" id="IPR007197">
    <property type="entry name" value="rSAM"/>
</dbReference>
<dbReference type="NCBIfam" id="TIGR01574">
    <property type="entry name" value="miaB-methiolase"/>
    <property type="match status" value="1"/>
</dbReference>
<evidence type="ECO:0000259" key="11">
    <source>
        <dbReference type="PROSITE" id="PS51449"/>
    </source>
</evidence>
<dbReference type="Gene3D" id="3.80.30.20">
    <property type="entry name" value="tm_1862 like domain"/>
    <property type="match status" value="1"/>
</dbReference>
<keyword evidence="14" id="KW-1185">Reference proteome</keyword>
<feature type="binding site" evidence="9">
    <location>
        <position position="48"/>
    </location>
    <ligand>
        <name>[4Fe-4S] cluster</name>
        <dbReference type="ChEBI" id="CHEBI:49883"/>
        <label>1</label>
    </ligand>
</feature>
<dbReference type="HAMAP" id="MF_01864">
    <property type="entry name" value="tRNA_metthiotr_MiaB"/>
    <property type="match status" value="1"/>
</dbReference>
<dbReference type="PROSITE" id="PS51449">
    <property type="entry name" value="MTTASE_N"/>
    <property type="match status" value="1"/>
</dbReference>
<reference evidence="13 14" key="1">
    <citation type="submission" date="2019-07" db="EMBL/GenBank/DDBJ databases">
        <title>SAR11 Genome Evolution.</title>
        <authorList>
            <person name="Giovannoni S."/>
        </authorList>
    </citation>
    <scope>NUCLEOTIDE SEQUENCE [LARGE SCALE GENOMIC DNA]</scope>
    <source>
        <strain evidence="13 14">HTCC9565</strain>
    </source>
</reference>
<comment type="cofactor">
    <cofactor evidence="9">
        <name>[4Fe-4S] cluster</name>
        <dbReference type="ChEBI" id="CHEBI:49883"/>
    </cofactor>
    <text evidence="9">Binds 2 [4Fe-4S] clusters. One cluster is coordinated with 3 cysteines and an exchangeable S-adenosyl-L-methionine.</text>
</comment>
<dbReference type="SFLD" id="SFLDS00029">
    <property type="entry name" value="Radical_SAM"/>
    <property type="match status" value="1"/>
</dbReference>
<dbReference type="EC" id="2.8.4.3" evidence="8 9"/>
<dbReference type="InterPro" id="IPR023404">
    <property type="entry name" value="rSAM_horseshoe"/>
</dbReference>
<dbReference type="Pfam" id="PF01938">
    <property type="entry name" value="TRAM"/>
    <property type="match status" value="1"/>
</dbReference>
<keyword evidence="3 9" id="KW-0808">Transferase</keyword>
<keyword evidence="5 9" id="KW-0479">Metal-binding</keyword>
<evidence type="ECO:0000313" key="13">
    <source>
        <dbReference type="EMBL" id="NMN67253.1"/>
    </source>
</evidence>
<feature type="binding site" evidence="9">
    <location>
        <position position="12"/>
    </location>
    <ligand>
        <name>[4Fe-4S] cluster</name>
        <dbReference type="ChEBI" id="CHEBI:49883"/>
        <label>1</label>
    </ligand>
</feature>
<comment type="caution">
    <text evidence="13">The sequence shown here is derived from an EMBL/GenBank/DDBJ whole genome shotgun (WGS) entry which is preliminary data.</text>
</comment>
<dbReference type="Gene3D" id="3.40.50.12160">
    <property type="entry name" value="Methylthiotransferase, N-terminal domain"/>
    <property type="match status" value="1"/>
</dbReference>
<dbReference type="PROSITE" id="PS50926">
    <property type="entry name" value="TRAM"/>
    <property type="match status" value="1"/>
</dbReference>
<comment type="similarity">
    <text evidence="9">Belongs to the methylthiotransferase family. MiaB subfamily.</text>
</comment>
<protein>
    <recommendedName>
        <fullName evidence="8 9">tRNA-2-methylthio-N(6)-dimethylallyladenosine synthase</fullName>
        <ecNumber evidence="8 9">2.8.4.3</ecNumber>
    </recommendedName>
    <alternativeName>
        <fullName evidence="9">(Dimethylallyl)adenosine tRNA methylthiotransferase MiaB</fullName>
    </alternativeName>
    <alternativeName>
        <fullName evidence="9">tRNA-i(6)A37 methylthiotransferase</fullName>
    </alternativeName>
</protein>
<dbReference type="SFLD" id="SFLDG01061">
    <property type="entry name" value="methylthiotransferase"/>
    <property type="match status" value="1"/>
</dbReference>
<comment type="subcellular location">
    <subcellularLocation>
        <location evidence="9">Cytoplasm</location>
    </subcellularLocation>
</comment>
<evidence type="ECO:0000256" key="3">
    <source>
        <dbReference type="ARBA" id="ARBA00022679"/>
    </source>
</evidence>
<gene>
    <name evidence="9" type="primary">miaB</name>
    <name evidence="13" type="ORF">VP91_00003950</name>
</gene>
<dbReference type="InterPro" id="IPR058240">
    <property type="entry name" value="rSAM_sf"/>
</dbReference>
<dbReference type="InterPro" id="IPR013848">
    <property type="entry name" value="Methylthiotransferase_N"/>
</dbReference>
<keyword evidence="6 9" id="KW-0408">Iron</keyword>
<evidence type="ECO:0000256" key="1">
    <source>
        <dbReference type="ARBA" id="ARBA00003234"/>
    </source>
</evidence>
<dbReference type="PROSITE" id="PS51918">
    <property type="entry name" value="RADICAL_SAM"/>
    <property type="match status" value="1"/>
</dbReference>
<keyword evidence="4 9" id="KW-0949">S-adenosyl-L-methionine</keyword>
<dbReference type="Pfam" id="PF00919">
    <property type="entry name" value="UPF0004"/>
    <property type="match status" value="1"/>
</dbReference>
<feature type="domain" description="MTTase N-terminal" evidence="11">
    <location>
        <begin position="3"/>
        <end position="119"/>
    </location>
</feature>
<keyword evidence="7 9" id="KW-0411">Iron-sulfur</keyword>
<dbReference type="PANTHER" id="PTHR43020:SF2">
    <property type="entry name" value="MITOCHONDRIAL TRNA METHYLTHIOTRANSFERASE CDK5RAP1"/>
    <property type="match status" value="1"/>
</dbReference>
<dbReference type="Pfam" id="PF04055">
    <property type="entry name" value="Radical_SAM"/>
    <property type="match status" value="1"/>
</dbReference>
<feature type="binding site" evidence="9">
    <location>
        <position position="158"/>
    </location>
    <ligand>
        <name>[4Fe-4S] cluster</name>
        <dbReference type="ChEBI" id="CHEBI:49883"/>
        <label>2</label>
        <note>4Fe-4S-S-AdoMet</note>
    </ligand>
</feature>
<dbReference type="CDD" id="cd01335">
    <property type="entry name" value="Radical_SAM"/>
    <property type="match status" value="1"/>
</dbReference>
<feature type="domain" description="Radical SAM core" evidence="12">
    <location>
        <begin position="144"/>
        <end position="374"/>
    </location>
</feature>
<evidence type="ECO:0000259" key="10">
    <source>
        <dbReference type="PROSITE" id="PS50926"/>
    </source>
</evidence>
<dbReference type="EMBL" id="LANA01000001">
    <property type="protein sequence ID" value="NMN67253.1"/>
    <property type="molecule type" value="Genomic_DNA"/>
</dbReference>
<dbReference type="PANTHER" id="PTHR43020">
    <property type="entry name" value="CDK5 REGULATORY SUBUNIT-ASSOCIATED PROTEIN 1"/>
    <property type="match status" value="1"/>
</dbReference>
<feature type="binding site" evidence="9">
    <location>
        <position position="162"/>
    </location>
    <ligand>
        <name>[4Fe-4S] cluster</name>
        <dbReference type="ChEBI" id="CHEBI:49883"/>
        <label>2</label>
        <note>4Fe-4S-S-AdoMet</note>
    </ligand>
</feature>
<evidence type="ECO:0000256" key="2">
    <source>
        <dbReference type="ARBA" id="ARBA00022485"/>
    </source>
</evidence>
<evidence type="ECO:0000256" key="4">
    <source>
        <dbReference type="ARBA" id="ARBA00022691"/>
    </source>
</evidence>
<proteinExistence type="inferred from homology"/>
<sequence length="446" mass="51832">MLKKIFIKTFGCQMNEYDSNRIIDTVKKIGFEKTDNYEDANCYLLNTCHIRDKAKEKVYHEIGRVKKIFRSKKKPIVVVAGCVAQAENQEMLKREPYIDIVIGPQSYHKINQTIQGYIDKKKKQEETEFDTISKFNYLSKIKNKHSKVSSFLTIQEGCDKFCHFCVVPYTRGPEYSRPFDQIINEAKEIIKDGAKEIILLGQNVNAYNYKGGNKEFRLSDLLLELENFKELKRIRYTTSHPKDMTNDLIEIYKVSNKLMPLVHLPVQSGSNKILKLMNRKHTIEEYLKIYKKLKEINSKIEFSSDFIIGYPEENEEDFKYTMELIEKIKFINSYSFIFSPRPGTVAASLELVDAKKSKKRLETIQQKLSQNQIKKNKSLEGKTLNVLVENKMKDGIKLFGRTEYMTSVIFDGNTDNIGKIVQIEITSSNQNSLFGVLKDNYKKKVA</sequence>
<keyword evidence="9" id="KW-0819">tRNA processing</keyword>
<keyword evidence="9" id="KW-0963">Cytoplasm</keyword>
<dbReference type="SFLD" id="SFLDG01082">
    <property type="entry name" value="B12-binding_domain_containing"/>
    <property type="match status" value="1"/>
</dbReference>
<keyword evidence="2 9" id="KW-0004">4Fe-4S</keyword>
<dbReference type="InterPro" id="IPR005839">
    <property type="entry name" value="Methylthiotransferase"/>
</dbReference>
<evidence type="ECO:0000256" key="7">
    <source>
        <dbReference type="ARBA" id="ARBA00023014"/>
    </source>
</evidence>
<dbReference type="SUPFAM" id="SSF102114">
    <property type="entry name" value="Radical SAM enzymes"/>
    <property type="match status" value="1"/>
</dbReference>
<dbReference type="InterPro" id="IPR006463">
    <property type="entry name" value="MiaB_methiolase"/>
</dbReference>
<evidence type="ECO:0000256" key="8">
    <source>
        <dbReference type="ARBA" id="ARBA00033765"/>
    </source>
</evidence>
<dbReference type="InterPro" id="IPR002792">
    <property type="entry name" value="TRAM_dom"/>
</dbReference>
<dbReference type="SMART" id="SM00729">
    <property type="entry name" value="Elp3"/>
    <property type="match status" value="1"/>
</dbReference>
<name>A0ABX1SZH9_PELUQ</name>
<feature type="binding site" evidence="9">
    <location>
        <position position="165"/>
    </location>
    <ligand>
        <name>[4Fe-4S] cluster</name>
        <dbReference type="ChEBI" id="CHEBI:49883"/>
        <label>2</label>
        <note>4Fe-4S-S-AdoMet</note>
    </ligand>
</feature>
<dbReference type="SFLD" id="SFLDF00273">
    <property type="entry name" value="(dimethylallyl)adenosine_tRNA"/>
    <property type="match status" value="1"/>
</dbReference>
<comment type="subunit">
    <text evidence="9">Monomer.</text>
</comment>
<evidence type="ECO:0000256" key="5">
    <source>
        <dbReference type="ARBA" id="ARBA00022723"/>
    </source>
</evidence>